<dbReference type="EMBL" id="JBHLWV010000001">
    <property type="protein sequence ID" value="MFC0313296.1"/>
    <property type="molecule type" value="Genomic_DNA"/>
</dbReference>
<sequence>MTDKTRTGKTGTDKTGTEKPSRTAAVVDRLEAPMRRRDWWRHGLIVLLLFAIAATAFGVVDARRAPVAARAATTVELNEQAGRILAEVFSARAVSWEQDRAHARTLVTPTLAASVATAFAASPPTGTRSVRWEPLQVGVVDAQEDSGTAVVVVNVIVTPEQGEPTVRTKSVNAEYRRSGDRWLLNGVDELQ</sequence>
<evidence type="ECO:0008006" key="5">
    <source>
        <dbReference type="Google" id="ProtNLM"/>
    </source>
</evidence>
<gene>
    <name evidence="3" type="ORF">ACFFJD_00290</name>
</gene>
<comment type="caution">
    <text evidence="3">The sequence shown here is derived from an EMBL/GenBank/DDBJ whole genome shotgun (WGS) entry which is preliminary data.</text>
</comment>
<proteinExistence type="predicted"/>
<organism evidence="3 4">
    <name type="scientific">Gordonia phosphorivorans</name>
    <dbReference type="NCBI Taxonomy" id="1056982"/>
    <lineage>
        <taxon>Bacteria</taxon>
        <taxon>Bacillati</taxon>
        <taxon>Actinomycetota</taxon>
        <taxon>Actinomycetes</taxon>
        <taxon>Mycobacteriales</taxon>
        <taxon>Gordoniaceae</taxon>
        <taxon>Gordonia</taxon>
    </lineage>
</organism>
<accession>A0ABV6H364</accession>
<feature type="region of interest" description="Disordered" evidence="1">
    <location>
        <begin position="1"/>
        <end position="22"/>
    </location>
</feature>
<name>A0ABV6H364_9ACTN</name>
<protein>
    <recommendedName>
        <fullName evidence="5">Mammalian cell entry protein</fullName>
    </recommendedName>
</protein>
<dbReference type="Proteomes" id="UP001589783">
    <property type="component" value="Unassembled WGS sequence"/>
</dbReference>
<feature type="compositionally biased region" description="Basic and acidic residues" evidence="1">
    <location>
        <begin position="1"/>
        <end position="21"/>
    </location>
</feature>
<evidence type="ECO:0000313" key="4">
    <source>
        <dbReference type="Proteomes" id="UP001589783"/>
    </source>
</evidence>
<evidence type="ECO:0000256" key="1">
    <source>
        <dbReference type="SAM" id="MobiDB-lite"/>
    </source>
</evidence>
<feature type="transmembrane region" description="Helical" evidence="2">
    <location>
        <begin position="39"/>
        <end position="60"/>
    </location>
</feature>
<keyword evidence="2" id="KW-0812">Transmembrane</keyword>
<evidence type="ECO:0000256" key="2">
    <source>
        <dbReference type="SAM" id="Phobius"/>
    </source>
</evidence>
<keyword evidence="2" id="KW-0472">Membrane</keyword>
<keyword evidence="2" id="KW-1133">Transmembrane helix</keyword>
<dbReference type="RefSeq" id="WP_382359168.1">
    <property type="nucleotide sequence ID" value="NZ_JBHLWV010000001.1"/>
</dbReference>
<keyword evidence="4" id="KW-1185">Reference proteome</keyword>
<reference evidence="3 4" key="1">
    <citation type="submission" date="2024-09" db="EMBL/GenBank/DDBJ databases">
        <authorList>
            <person name="Sun Q."/>
            <person name="Mori K."/>
        </authorList>
    </citation>
    <scope>NUCLEOTIDE SEQUENCE [LARGE SCALE GENOMIC DNA]</scope>
    <source>
        <strain evidence="3 4">CCM 7957</strain>
    </source>
</reference>
<evidence type="ECO:0000313" key="3">
    <source>
        <dbReference type="EMBL" id="MFC0313296.1"/>
    </source>
</evidence>